<reference evidence="2" key="1">
    <citation type="submission" date="2020-03" db="EMBL/GenBank/DDBJ databases">
        <title>The deep terrestrial virosphere.</title>
        <authorList>
            <person name="Holmfeldt K."/>
            <person name="Nilsson E."/>
            <person name="Simone D."/>
            <person name="Lopez-Fernandez M."/>
            <person name="Wu X."/>
            <person name="de Brujin I."/>
            <person name="Lundin D."/>
            <person name="Andersson A."/>
            <person name="Bertilsson S."/>
            <person name="Dopson M."/>
        </authorList>
    </citation>
    <scope>NUCLEOTIDE SEQUENCE</scope>
    <source>
        <strain evidence="2">TM448A00260</strain>
    </source>
</reference>
<protein>
    <submittedName>
        <fullName evidence="2">Uncharacterized protein</fullName>
    </submittedName>
</protein>
<feature type="region of interest" description="Disordered" evidence="1">
    <location>
        <begin position="11"/>
        <end position="30"/>
    </location>
</feature>
<evidence type="ECO:0000313" key="2">
    <source>
        <dbReference type="EMBL" id="QJA45601.1"/>
    </source>
</evidence>
<dbReference type="AlphaFoldDB" id="A0A6H1ZDV2"/>
<gene>
    <name evidence="2" type="ORF">TM448A00260_0030</name>
</gene>
<proteinExistence type="predicted"/>
<feature type="compositionally biased region" description="Polar residues" evidence="1">
    <location>
        <begin position="21"/>
        <end position="30"/>
    </location>
</feature>
<organism evidence="2">
    <name type="scientific">viral metagenome</name>
    <dbReference type="NCBI Taxonomy" id="1070528"/>
    <lineage>
        <taxon>unclassified sequences</taxon>
        <taxon>metagenomes</taxon>
        <taxon>organismal metagenomes</taxon>
    </lineage>
</organism>
<sequence length="411" mass="43418">MPTILEEMRAAGVKSHKLPTSPISASQTTGSRRNILDDIEKFAAGTEAVLGPASKFLFGTTGEAVGSLIGSGIEATLGKKGPLTAAAEKRFGTPSALLGAVGGTALELLPGGTLLKGAKKIPGISKVAGGLKASAKKQYLKALAPTTKKLKATAEKIVPEMIARNITFFTPAEIGKKATAKAQDVGEALGLALQSLPQDAKINAAPIIGSLNKLRTKYSDEIGPINETAVRQIDSLMTKIIERTSEGKISAKVATNLKRVWDEHYDLSKGLTDISSYRKKVERIGANAIREEFAKDFPEINAINREYSFWKGVKDVSEATAARKAGQAEFAEGVLKTGGAVVGAQLAGLKGALAGVAIAVFRNPKWKTVSAIQKNKLADFLMTGNITEARSLIIQIGRNLGINFVEEARKN</sequence>
<dbReference type="EMBL" id="MT143993">
    <property type="protein sequence ID" value="QJA45601.1"/>
    <property type="molecule type" value="Genomic_DNA"/>
</dbReference>
<accession>A0A6H1ZDV2</accession>
<name>A0A6H1ZDV2_9ZZZZ</name>
<evidence type="ECO:0000256" key="1">
    <source>
        <dbReference type="SAM" id="MobiDB-lite"/>
    </source>
</evidence>